<dbReference type="GO" id="GO:0004040">
    <property type="term" value="F:amidase activity"/>
    <property type="evidence" value="ECO:0007669"/>
    <property type="project" value="UniProtKB-EC"/>
</dbReference>
<keyword evidence="2" id="KW-0378">Hydrolase</keyword>
<dbReference type="InterPro" id="IPR052739">
    <property type="entry name" value="FAAH2"/>
</dbReference>
<dbReference type="EMBL" id="JACORU010000002">
    <property type="protein sequence ID" value="MBC5764558.1"/>
    <property type="molecule type" value="Genomic_DNA"/>
</dbReference>
<keyword evidence="3" id="KW-1185">Reference proteome</keyword>
<dbReference type="InterPro" id="IPR036928">
    <property type="entry name" value="AS_sf"/>
</dbReference>
<protein>
    <submittedName>
        <fullName evidence="2">Amidase</fullName>
        <ecNumber evidence="2">3.5.1.4</ecNumber>
    </submittedName>
</protein>
<dbReference type="InterPro" id="IPR023631">
    <property type="entry name" value="Amidase_dom"/>
</dbReference>
<dbReference type="GO" id="GO:0012505">
    <property type="term" value="C:endomembrane system"/>
    <property type="evidence" value="ECO:0007669"/>
    <property type="project" value="TreeGrafter"/>
</dbReference>
<dbReference type="NCBIfam" id="NF004816">
    <property type="entry name" value="PRK06170.1"/>
    <property type="match status" value="1"/>
</dbReference>
<dbReference type="AlphaFoldDB" id="A0A923S2A7"/>
<dbReference type="Pfam" id="PF01425">
    <property type="entry name" value="Amidase"/>
    <property type="match status" value="1"/>
</dbReference>
<dbReference type="PANTHER" id="PTHR43372:SF4">
    <property type="entry name" value="FATTY-ACID AMIDE HYDROLASE 2"/>
    <property type="match status" value="1"/>
</dbReference>
<comment type="caution">
    <text evidence="2">The sequence shown here is derived from an EMBL/GenBank/DDBJ whole genome shotgun (WGS) entry which is preliminary data.</text>
</comment>
<evidence type="ECO:0000313" key="2">
    <source>
        <dbReference type="EMBL" id="MBC5764558.1"/>
    </source>
</evidence>
<dbReference type="PANTHER" id="PTHR43372">
    <property type="entry name" value="FATTY-ACID AMIDE HYDROLASE"/>
    <property type="match status" value="1"/>
</dbReference>
<evidence type="ECO:0000313" key="3">
    <source>
        <dbReference type="Proteomes" id="UP000596827"/>
    </source>
</evidence>
<evidence type="ECO:0000259" key="1">
    <source>
        <dbReference type="Pfam" id="PF01425"/>
    </source>
</evidence>
<name>A0A923S2A7_9BURK</name>
<dbReference type="Gene3D" id="3.90.1300.10">
    <property type="entry name" value="Amidase signature (AS) domain"/>
    <property type="match status" value="1"/>
</dbReference>
<dbReference type="RefSeq" id="WP_187081021.1">
    <property type="nucleotide sequence ID" value="NZ_JACORU010000002.1"/>
</dbReference>
<dbReference type="Proteomes" id="UP000596827">
    <property type="component" value="Unassembled WGS sequence"/>
</dbReference>
<proteinExistence type="predicted"/>
<organism evidence="2 3">
    <name type="scientific">Ramlibacter albus</name>
    <dbReference type="NCBI Taxonomy" id="2079448"/>
    <lineage>
        <taxon>Bacteria</taxon>
        <taxon>Pseudomonadati</taxon>
        <taxon>Pseudomonadota</taxon>
        <taxon>Betaproteobacteria</taxon>
        <taxon>Burkholderiales</taxon>
        <taxon>Comamonadaceae</taxon>
        <taxon>Ramlibacter</taxon>
    </lineage>
</organism>
<reference evidence="2" key="1">
    <citation type="submission" date="2020-08" db="EMBL/GenBank/DDBJ databases">
        <title>Ramlibacter sp. GTP1 16S ribosomal RNA gene genome sequencing and assembly.</title>
        <authorList>
            <person name="Kang M."/>
        </authorList>
    </citation>
    <scope>NUCLEOTIDE SEQUENCE</scope>
    <source>
        <strain evidence="2">GTP1</strain>
    </source>
</reference>
<dbReference type="EC" id="3.5.1.4" evidence="2"/>
<dbReference type="SUPFAM" id="SSF75304">
    <property type="entry name" value="Amidase signature (AS) enzymes"/>
    <property type="match status" value="1"/>
</dbReference>
<feature type="domain" description="Amidase" evidence="1">
    <location>
        <begin position="28"/>
        <end position="465"/>
    </location>
</feature>
<accession>A0A923S2A7</accession>
<gene>
    <name evidence="2" type="ORF">H8R02_08865</name>
</gene>
<sequence>MKSIDAFPFGSATALAAALRDREVSAVELLREYLARVDKFNPRLNALIVDDRERALRDAQAADAALARGEVLGPLHGVPMTVKESFDLQGHPTTQGYVPAKDNMATQDAVAVQRLKAAGAVVFGKTNVPLFLGDFQSYNEIYGTTNNPWDLTRGPGGSSGGGAAALAAGLTSLEFGSDIGGSIRNPAAYCGVYGHKPTWTVVPKRGHHLPRVPIAEVDLSVIGPLARSARDLQVALDVTAGPDELTRAGVRYDFPPPPQSLKGLRVGVWLDEPLAPVARSVDTAIRSVVAMLRAEGAVVDEAARPEFDARAAHEVYNTLLFANMGARRADFEQLCAQAAALSPSDDSDKANSARAMVPMFKTVYDAANRREQLRWAWHAFFQKYDVMITPVTATPAFRHDHNEPPAARTMNVDGRDVPYFSQLFWAGLATCSFLPATAVPVGVSEEGLPIGAQLIGAEMRDRTTLWLAARIEEMRGGFVPPAAFR</sequence>